<proteinExistence type="predicted"/>
<sequence>MRIWVRAREENRHIAYDIIDGYHRSSVLRKLKFGLAKAIVSYGMSDEELYDQRVIAANSVASIQFARVVRAMQRSFVESKWHRNYHLKLSSVLGMAMNEKKLKEPGKNMKLTTGEAQEAIEWALYKVALWQGELGSIYQEIRAAESSFEEILVQVRSTGGGKPGSGVLSPAKFIAMTEELPNNIHLQRKMVAIIREHNPDATTTRQIAQALRLNSKIPSNVKMLEQNPIAVAEELIGDRLDEQPAQNHPQKKGFMRGGEATSRAKADSRENPSVLAQKGAVVFERTQTAGLEWLDYVPSISKEEKQVMKSLFVEGQTPEDVCASLRITGNKLEQLIFSAQRKFALARLDSQLMKRLRMMGGKR</sequence>
<comment type="caution">
    <text evidence="2">The sequence shown here is derived from an EMBL/GenBank/DDBJ whole genome shotgun (WGS) entry which is preliminary data.</text>
</comment>
<dbReference type="STRING" id="1798401.A2363_04215"/>
<dbReference type="Proteomes" id="UP000176186">
    <property type="component" value="Unassembled WGS sequence"/>
</dbReference>
<gene>
    <name evidence="2" type="ORF">A2363_04215</name>
</gene>
<evidence type="ECO:0000256" key="1">
    <source>
        <dbReference type="SAM" id="MobiDB-lite"/>
    </source>
</evidence>
<evidence type="ECO:0000313" key="2">
    <source>
        <dbReference type="EMBL" id="OGG35694.1"/>
    </source>
</evidence>
<protein>
    <submittedName>
        <fullName evidence="2">Uncharacterized protein</fullName>
    </submittedName>
</protein>
<evidence type="ECO:0000313" key="3">
    <source>
        <dbReference type="Proteomes" id="UP000176186"/>
    </source>
</evidence>
<reference evidence="2 3" key="1">
    <citation type="journal article" date="2016" name="Nat. Commun.">
        <title>Thousands of microbial genomes shed light on interconnected biogeochemical processes in an aquifer system.</title>
        <authorList>
            <person name="Anantharaman K."/>
            <person name="Brown C.T."/>
            <person name="Hug L.A."/>
            <person name="Sharon I."/>
            <person name="Castelle C.J."/>
            <person name="Probst A.J."/>
            <person name="Thomas B.C."/>
            <person name="Singh A."/>
            <person name="Wilkins M.J."/>
            <person name="Karaoz U."/>
            <person name="Brodie E.L."/>
            <person name="Williams K.H."/>
            <person name="Hubbard S.S."/>
            <person name="Banfield J.F."/>
        </authorList>
    </citation>
    <scope>NUCLEOTIDE SEQUENCE [LARGE SCALE GENOMIC DNA]</scope>
</reference>
<dbReference type="AlphaFoldDB" id="A0A1F6BFI7"/>
<organism evidence="2 3">
    <name type="scientific">Candidatus Gottesmanbacteria bacterium RIFOXYB1_FULL_47_11</name>
    <dbReference type="NCBI Taxonomy" id="1798401"/>
    <lineage>
        <taxon>Bacteria</taxon>
        <taxon>Candidatus Gottesmaniibacteriota</taxon>
    </lineage>
</organism>
<feature type="region of interest" description="Disordered" evidence="1">
    <location>
        <begin position="243"/>
        <end position="271"/>
    </location>
</feature>
<accession>A0A1F6BFI7</accession>
<name>A0A1F6BFI7_9BACT</name>
<dbReference type="EMBL" id="MFKE01000008">
    <property type="protein sequence ID" value="OGG35694.1"/>
    <property type="molecule type" value="Genomic_DNA"/>
</dbReference>